<protein>
    <submittedName>
        <fullName evidence="11">ABC transporter ATP-binding protein</fullName>
    </submittedName>
</protein>
<dbReference type="PROSITE" id="PS50893">
    <property type="entry name" value="ABC_TRANSPORTER_2"/>
    <property type="match status" value="1"/>
</dbReference>
<dbReference type="GO" id="GO:0046677">
    <property type="term" value="P:response to antibiotic"/>
    <property type="evidence" value="ECO:0007669"/>
    <property type="project" value="UniProtKB-KW"/>
</dbReference>
<keyword evidence="5" id="KW-0547">Nucleotide-binding</keyword>
<dbReference type="CDD" id="cd03230">
    <property type="entry name" value="ABC_DR_subfamily_A"/>
    <property type="match status" value="1"/>
</dbReference>
<dbReference type="InterPro" id="IPR025302">
    <property type="entry name" value="DrrA1/2-like_C"/>
</dbReference>
<reference evidence="11 12" key="1">
    <citation type="submission" date="2020-03" db="EMBL/GenBank/DDBJ databases">
        <title>Isolation and identification of active actinomycetes.</title>
        <authorList>
            <person name="Sun X."/>
        </authorList>
    </citation>
    <scope>NUCLEOTIDE SEQUENCE [LARGE SCALE GENOMIC DNA]</scope>
    <source>
        <strain evidence="11 12">NEAU-D13</strain>
    </source>
</reference>
<keyword evidence="6 11" id="KW-0067">ATP-binding</keyword>
<dbReference type="PANTHER" id="PTHR42711:SF5">
    <property type="entry name" value="ABC TRANSPORTER ATP-BINDING PROTEIN NATA"/>
    <property type="match status" value="1"/>
</dbReference>
<dbReference type="InterPro" id="IPR003439">
    <property type="entry name" value="ABC_transporter-like_ATP-bd"/>
</dbReference>
<organism evidence="11 12">
    <name type="scientific">Lentzea alba</name>
    <dbReference type="NCBI Taxonomy" id="2714351"/>
    <lineage>
        <taxon>Bacteria</taxon>
        <taxon>Bacillati</taxon>
        <taxon>Actinomycetota</taxon>
        <taxon>Actinomycetes</taxon>
        <taxon>Pseudonocardiales</taxon>
        <taxon>Pseudonocardiaceae</taxon>
        <taxon>Lentzea</taxon>
    </lineage>
</organism>
<evidence type="ECO:0000259" key="10">
    <source>
        <dbReference type="PROSITE" id="PS50893"/>
    </source>
</evidence>
<dbReference type="SMART" id="SM00382">
    <property type="entry name" value="AAA"/>
    <property type="match status" value="1"/>
</dbReference>
<evidence type="ECO:0000256" key="5">
    <source>
        <dbReference type="ARBA" id="ARBA00022741"/>
    </source>
</evidence>
<evidence type="ECO:0000313" key="11">
    <source>
        <dbReference type="EMBL" id="NGY62456.1"/>
    </source>
</evidence>
<dbReference type="InterPro" id="IPR050763">
    <property type="entry name" value="ABC_transporter_ATP-binding"/>
</dbReference>
<sequence length="302" mass="32808">MSSLAVRCRDLVKHYGSVTALDGLHLDVRAGECFGVLGPNGAGKTTTMEIIAGLLEADSGEVVVLDGLWRKDKRLRAEVGIALQETHLPDHLTVRELLRLFRSFYRQGPSVDSLIELLALSDRQDALFAHLSGGQKQRVAVGCALVGDPRLLLLDEPTAGLDPQARHRIWEVLERLRAQGSTVLLSTHYIDEAERLCDRVAVIDHGRVIAEGTPAELISSLGGTSVVEFAIDGEHDFAQLPGVHSVQRLDDGYALTVTEVHTAVEALFAVAASAGFRIGRLVTRQATLEDVFVTLTGRQLRD</sequence>
<evidence type="ECO:0000256" key="9">
    <source>
        <dbReference type="ARBA" id="ARBA00023251"/>
    </source>
</evidence>
<dbReference type="InterPro" id="IPR003593">
    <property type="entry name" value="AAA+_ATPase"/>
</dbReference>
<keyword evidence="4" id="KW-1003">Cell membrane</keyword>
<dbReference type="Proteomes" id="UP000481360">
    <property type="component" value="Unassembled WGS sequence"/>
</dbReference>
<dbReference type="PROSITE" id="PS00211">
    <property type="entry name" value="ABC_TRANSPORTER_1"/>
    <property type="match status" value="1"/>
</dbReference>
<comment type="caution">
    <text evidence="11">The sequence shown here is derived from an EMBL/GenBank/DDBJ whole genome shotgun (WGS) entry which is preliminary data.</text>
</comment>
<keyword evidence="9" id="KW-0046">Antibiotic resistance</keyword>
<evidence type="ECO:0000313" key="12">
    <source>
        <dbReference type="Proteomes" id="UP000481360"/>
    </source>
</evidence>
<proteinExistence type="inferred from homology"/>
<evidence type="ECO:0000256" key="2">
    <source>
        <dbReference type="ARBA" id="ARBA00005417"/>
    </source>
</evidence>
<dbReference type="FunFam" id="3.40.50.300:FF:000589">
    <property type="entry name" value="ABC transporter, ATP-binding subunit"/>
    <property type="match status" value="1"/>
</dbReference>
<dbReference type="InterPro" id="IPR027417">
    <property type="entry name" value="P-loop_NTPase"/>
</dbReference>
<keyword evidence="12" id="KW-1185">Reference proteome</keyword>
<name>A0A7C9VW89_9PSEU</name>
<evidence type="ECO:0000256" key="6">
    <source>
        <dbReference type="ARBA" id="ARBA00022840"/>
    </source>
</evidence>
<evidence type="ECO:0000256" key="1">
    <source>
        <dbReference type="ARBA" id="ARBA00004202"/>
    </source>
</evidence>
<evidence type="ECO:0000256" key="8">
    <source>
        <dbReference type="ARBA" id="ARBA00023136"/>
    </source>
</evidence>
<evidence type="ECO:0000256" key="7">
    <source>
        <dbReference type="ARBA" id="ARBA00022967"/>
    </source>
</evidence>
<feature type="domain" description="ABC transporter" evidence="10">
    <location>
        <begin position="6"/>
        <end position="230"/>
    </location>
</feature>
<dbReference type="GO" id="GO:0016887">
    <property type="term" value="F:ATP hydrolysis activity"/>
    <property type="evidence" value="ECO:0007669"/>
    <property type="project" value="InterPro"/>
</dbReference>
<evidence type="ECO:0000256" key="3">
    <source>
        <dbReference type="ARBA" id="ARBA00022448"/>
    </source>
</evidence>
<dbReference type="InterPro" id="IPR017871">
    <property type="entry name" value="ABC_transporter-like_CS"/>
</dbReference>
<comment type="subcellular location">
    <subcellularLocation>
        <location evidence="1">Cell membrane</location>
        <topology evidence="1">Peripheral membrane protein</topology>
    </subcellularLocation>
</comment>
<dbReference type="AlphaFoldDB" id="A0A7C9VW89"/>
<keyword evidence="7" id="KW-1278">Translocase</keyword>
<dbReference type="SUPFAM" id="SSF52540">
    <property type="entry name" value="P-loop containing nucleoside triphosphate hydrolases"/>
    <property type="match status" value="1"/>
</dbReference>
<dbReference type="PANTHER" id="PTHR42711">
    <property type="entry name" value="ABC TRANSPORTER ATP-BINDING PROTEIN"/>
    <property type="match status" value="1"/>
</dbReference>
<dbReference type="Gene3D" id="3.40.50.300">
    <property type="entry name" value="P-loop containing nucleotide triphosphate hydrolases"/>
    <property type="match status" value="1"/>
</dbReference>
<gene>
    <name evidence="11" type="ORF">G7043_26380</name>
</gene>
<dbReference type="RefSeq" id="WP_166049914.1">
    <property type="nucleotide sequence ID" value="NZ_JAAMPJ010000007.1"/>
</dbReference>
<comment type="similarity">
    <text evidence="2">Belongs to the ABC transporter superfamily.</text>
</comment>
<evidence type="ECO:0000256" key="4">
    <source>
        <dbReference type="ARBA" id="ARBA00022475"/>
    </source>
</evidence>
<accession>A0A7C9VW89</accession>
<dbReference type="EMBL" id="JAAMPJ010000007">
    <property type="protein sequence ID" value="NGY62456.1"/>
    <property type="molecule type" value="Genomic_DNA"/>
</dbReference>
<keyword evidence="8" id="KW-0472">Membrane</keyword>
<keyword evidence="3" id="KW-0813">Transport</keyword>
<dbReference type="GO" id="GO:0005886">
    <property type="term" value="C:plasma membrane"/>
    <property type="evidence" value="ECO:0007669"/>
    <property type="project" value="UniProtKB-SubCell"/>
</dbReference>
<dbReference type="Pfam" id="PF00005">
    <property type="entry name" value="ABC_tran"/>
    <property type="match status" value="1"/>
</dbReference>
<dbReference type="GO" id="GO:0005524">
    <property type="term" value="F:ATP binding"/>
    <property type="evidence" value="ECO:0007669"/>
    <property type="project" value="UniProtKB-KW"/>
</dbReference>
<dbReference type="Pfam" id="PF13732">
    <property type="entry name" value="DrrA1-3_C"/>
    <property type="match status" value="1"/>
</dbReference>